<evidence type="ECO:0000256" key="15">
    <source>
        <dbReference type="SAM" id="Phobius"/>
    </source>
</evidence>
<dbReference type="InterPro" id="IPR005467">
    <property type="entry name" value="His_kinase_dom"/>
</dbReference>
<evidence type="ECO:0000313" key="18">
    <source>
        <dbReference type="EMBL" id="KQL48450.1"/>
    </source>
</evidence>
<dbReference type="Gene3D" id="3.30.565.10">
    <property type="entry name" value="Histidine kinase-like ATPase, C-terminal domain"/>
    <property type="match status" value="1"/>
</dbReference>
<keyword evidence="7" id="KW-0808">Transferase</keyword>
<evidence type="ECO:0000256" key="12">
    <source>
        <dbReference type="ARBA" id="ARBA00022989"/>
    </source>
</evidence>
<dbReference type="InterPro" id="IPR004358">
    <property type="entry name" value="Sig_transdc_His_kin-like_C"/>
</dbReference>
<evidence type="ECO:0000256" key="10">
    <source>
        <dbReference type="ARBA" id="ARBA00022777"/>
    </source>
</evidence>
<proteinExistence type="predicted"/>
<keyword evidence="5" id="KW-1003">Cell membrane</keyword>
<keyword evidence="12 15" id="KW-1133">Transmembrane helix</keyword>
<feature type="domain" description="HAMP" evidence="17">
    <location>
        <begin position="191"/>
        <end position="244"/>
    </location>
</feature>
<evidence type="ECO:0000256" key="13">
    <source>
        <dbReference type="ARBA" id="ARBA00023012"/>
    </source>
</evidence>
<evidence type="ECO:0000259" key="17">
    <source>
        <dbReference type="PROSITE" id="PS50885"/>
    </source>
</evidence>
<evidence type="ECO:0000256" key="8">
    <source>
        <dbReference type="ARBA" id="ARBA00022692"/>
    </source>
</evidence>
<dbReference type="PROSITE" id="PS50885">
    <property type="entry name" value="HAMP"/>
    <property type="match status" value="1"/>
</dbReference>
<dbReference type="CDD" id="cd00082">
    <property type="entry name" value="HisKA"/>
    <property type="match status" value="1"/>
</dbReference>
<keyword evidence="6" id="KW-0597">Phosphoprotein</keyword>
<comment type="subcellular location">
    <subcellularLocation>
        <location evidence="2">Cell membrane</location>
        <topology evidence="2">Multi-pass membrane protein</topology>
    </subcellularLocation>
</comment>
<dbReference type="PROSITE" id="PS50109">
    <property type="entry name" value="HIS_KIN"/>
    <property type="match status" value="1"/>
</dbReference>
<dbReference type="Pfam" id="PF00672">
    <property type="entry name" value="HAMP"/>
    <property type="match status" value="1"/>
</dbReference>
<keyword evidence="14 15" id="KW-0472">Membrane</keyword>
<protein>
    <recommendedName>
        <fullName evidence="4">Signal transduction histidine-protein kinase ArlS</fullName>
        <ecNumber evidence="3">2.7.13.3</ecNumber>
    </recommendedName>
</protein>
<keyword evidence="10" id="KW-0418">Kinase</keyword>
<dbReference type="InterPro" id="IPR050398">
    <property type="entry name" value="HssS/ArlS-like"/>
</dbReference>
<comment type="caution">
    <text evidence="18">The sequence shown here is derived from an EMBL/GenBank/DDBJ whole genome shotgun (WGS) entry which is preliminary data.</text>
</comment>
<dbReference type="InterPro" id="IPR041610">
    <property type="entry name" value="ArlS_N"/>
</dbReference>
<evidence type="ECO:0000256" key="1">
    <source>
        <dbReference type="ARBA" id="ARBA00000085"/>
    </source>
</evidence>
<keyword evidence="19" id="KW-1185">Reference proteome</keyword>
<dbReference type="Pfam" id="PF00512">
    <property type="entry name" value="HisKA"/>
    <property type="match status" value="1"/>
</dbReference>
<evidence type="ECO:0000256" key="11">
    <source>
        <dbReference type="ARBA" id="ARBA00022840"/>
    </source>
</evidence>
<dbReference type="InterPro" id="IPR003594">
    <property type="entry name" value="HATPase_dom"/>
</dbReference>
<gene>
    <name evidence="18" type="ORF">AN963_01165</name>
</gene>
<keyword evidence="13" id="KW-0902">Two-component regulatory system</keyword>
<reference evidence="18 19" key="1">
    <citation type="submission" date="2015-09" db="EMBL/GenBank/DDBJ databases">
        <title>Genome sequencing project for genomic taxonomy and phylogenomics of Bacillus-like bacteria.</title>
        <authorList>
            <person name="Liu B."/>
            <person name="Wang J."/>
            <person name="Zhu Y."/>
            <person name="Liu G."/>
            <person name="Chen Q."/>
            <person name="Chen Z."/>
            <person name="Lan J."/>
            <person name="Che J."/>
            <person name="Ge C."/>
            <person name="Shi H."/>
            <person name="Pan Z."/>
            <person name="Liu X."/>
        </authorList>
    </citation>
    <scope>NUCLEOTIDE SEQUENCE [LARGE SCALE GENOMIC DNA]</scope>
    <source>
        <strain evidence="18 19">DSM 8552</strain>
    </source>
</reference>
<dbReference type="EMBL" id="LJJB01000007">
    <property type="protein sequence ID" value="KQL48450.1"/>
    <property type="molecule type" value="Genomic_DNA"/>
</dbReference>
<dbReference type="Gene3D" id="1.10.287.130">
    <property type="match status" value="1"/>
</dbReference>
<organism evidence="18 19">
    <name type="scientific">Brevibacillus choshinensis</name>
    <dbReference type="NCBI Taxonomy" id="54911"/>
    <lineage>
        <taxon>Bacteria</taxon>
        <taxon>Bacillati</taxon>
        <taxon>Bacillota</taxon>
        <taxon>Bacilli</taxon>
        <taxon>Bacillales</taxon>
        <taxon>Paenibacillaceae</taxon>
        <taxon>Brevibacillus</taxon>
    </lineage>
</organism>
<dbReference type="SMART" id="SM00304">
    <property type="entry name" value="HAMP"/>
    <property type="match status" value="1"/>
</dbReference>
<keyword evidence="9" id="KW-0547">Nucleotide-binding</keyword>
<evidence type="ECO:0000313" key="19">
    <source>
        <dbReference type="Proteomes" id="UP000051063"/>
    </source>
</evidence>
<dbReference type="InterPro" id="IPR036097">
    <property type="entry name" value="HisK_dim/P_sf"/>
</dbReference>
<evidence type="ECO:0000256" key="7">
    <source>
        <dbReference type="ARBA" id="ARBA00022679"/>
    </source>
</evidence>
<dbReference type="InterPro" id="IPR003660">
    <property type="entry name" value="HAMP_dom"/>
</dbReference>
<dbReference type="SUPFAM" id="SSF47384">
    <property type="entry name" value="Homodimeric domain of signal transducing histidine kinase"/>
    <property type="match status" value="1"/>
</dbReference>
<comment type="catalytic activity">
    <reaction evidence="1">
        <text>ATP + protein L-histidine = ADP + protein N-phospho-L-histidine.</text>
        <dbReference type="EC" id="2.7.13.3"/>
    </reaction>
</comment>
<name>A0ABR5NA83_BRECH</name>
<dbReference type="PRINTS" id="PR00344">
    <property type="entry name" value="BCTRLSENSOR"/>
</dbReference>
<dbReference type="SMART" id="SM00388">
    <property type="entry name" value="HisKA"/>
    <property type="match status" value="1"/>
</dbReference>
<evidence type="ECO:0000256" key="2">
    <source>
        <dbReference type="ARBA" id="ARBA00004651"/>
    </source>
</evidence>
<accession>A0ABR5NA83</accession>
<keyword evidence="8 15" id="KW-0812">Transmembrane</keyword>
<dbReference type="CDD" id="cd00075">
    <property type="entry name" value="HATPase"/>
    <property type="match status" value="1"/>
</dbReference>
<evidence type="ECO:0000256" key="9">
    <source>
        <dbReference type="ARBA" id="ARBA00022741"/>
    </source>
</evidence>
<dbReference type="EC" id="2.7.13.3" evidence="3"/>
<evidence type="ECO:0000256" key="5">
    <source>
        <dbReference type="ARBA" id="ARBA00022475"/>
    </source>
</evidence>
<dbReference type="Pfam" id="PF18719">
    <property type="entry name" value="ArlS_N"/>
    <property type="match status" value="1"/>
</dbReference>
<evidence type="ECO:0000256" key="6">
    <source>
        <dbReference type="ARBA" id="ARBA00022553"/>
    </source>
</evidence>
<feature type="transmembrane region" description="Helical" evidence="15">
    <location>
        <begin position="20"/>
        <end position="40"/>
    </location>
</feature>
<feature type="transmembrane region" description="Helical" evidence="15">
    <location>
        <begin position="166"/>
        <end position="190"/>
    </location>
</feature>
<dbReference type="SMART" id="SM00387">
    <property type="entry name" value="HATPase_c"/>
    <property type="match status" value="1"/>
</dbReference>
<dbReference type="PANTHER" id="PTHR45528">
    <property type="entry name" value="SENSOR HISTIDINE KINASE CPXA"/>
    <property type="match status" value="1"/>
</dbReference>
<dbReference type="InterPro" id="IPR003661">
    <property type="entry name" value="HisK_dim/P_dom"/>
</dbReference>
<evidence type="ECO:0000256" key="4">
    <source>
        <dbReference type="ARBA" id="ARBA00015735"/>
    </source>
</evidence>
<evidence type="ECO:0000259" key="16">
    <source>
        <dbReference type="PROSITE" id="PS50109"/>
    </source>
</evidence>
<dbReference type="Pfam" id="PF02518">
    <property type="entry name" value="HATPase_c"/>
    <property type="match status" value="1"/>
</dbReference>
<dbReference type="Gene3D" id="6.10.340.10">
    <property type="match status" value="1"/>
</dbReference>
<dbReference type="SUPFAM" id="SSF55874">
    <property type="entry name" value="ATPase domain of HSP90 chaperone/DNA topoisomerase II/histidine kinase"/>
    <property type="match status" value="1"/>
</dbReference>
<dbReference type="Proteomes" id="UP000051063">
    <property type="component" value="Unassembled WGS sequence"/>
</dbReference>
<evidence type="ECO:0000256" key="3">
    <source>
        <dbReference type="ARBA" id="ARBA00012438"/>
    </source>
</evidence>
<evidence type="ECO:0000256" key="14">
    <source>
        <dbReference type="ARBA" id="ARBA00023136"/>
    </source>
</evidence>
<keyword evidence="11" id="KW-0067">ATP-binding</keyword>
<dbReference type="InterPro" id="IPR036890">
    <property type="entry name" value="HATPase_C_sf"/>
</dbReference>
<sequence>MMKKALIKFIQMPLKWKITLGTSFILFTLFFFYSGIQYIVTNVWVNNLEEKNIRKLAVEIVGYMEERTDSLSPSMLQKSTLFLERLNEENQLIRILDHTGKPLITLSQNVPANWVSPQVVASQMLERISHGEDQLLVLRSPFASRPFQGTIEIVRNLESSDSLNDLLLLTMLIAGIGSIVLSAAGGFLIARQIIKPVQSLAETMNIVSKTGHTRRVEFSDNGDELSQLATIFNEMMNRLELSFKQQNQFVEDASHELRTPLAVIEGHLSLLQRWGKNDPKILDESIAAALMESRRLKVLVKELLELSRAEEDYTAKSVPRIYSGSVISHTVQNFMLLYPEFTFEVDYEEIRNVQIGINPNHLEQVLSIVIENAIKYSCERKVVEVRGILRDSEVLIIVTDFGEGIPAEEIPHVLDRFYRVDKARSRMKGGNGLGLSIAKRLMVYVNGTIHLESEERQGTSVYLHFPRDHEKPSLLE</sequence>
<dbReference type="SUPFAM" id="SSF158472">
    <property type="entry name" value="HAMP domain-like"/>
    <property type="match status" value="1"/>
</dbReference>
<dbReference type="PANTHER" id="PTHR45528:SF12">
    <property type="entry name" value="SENSOR HISTIDINE KINASE ARSS"/>
    <property type="match status" value="1"/>
</dbReference>
<feature type="domain" description="Histidine kinase" evidence="16">
    <location>
        <begin position="252"/>
        <end position="469"/>
    </location>
</feature>
<dbReference type="CDD" id="cd06225">
    <property type="entry name" value="HAMP"/>
    <property type="match status" value="1"/>
</dbReference>